<dbReference type="CDD" id="cd07377">
    <property type="entry name" value="WHTH_GntR"/>
    <property type="match status" value="1"/>
</dbReference>
<gene>
    <name evidence="5" type="ORF">AVDCRST_MAG19-3265</name>
</gene>
<dbReference type="PANTHER" id="PTHR43537">
    <property type="entry name" value="TRANSCRIPTIONAL REGULATOR, GNTR FAMILY"/>
    <property type="match status" value="1"/>
</dbReference>
<proteinExistence type="predicted"/>
<dbReference type="InterPro" id="IPR036388">
    <property type="entry name" value="WH-like_DNA-bd_sf"/>
</dbReference>
<evidence type="ECO:0000256" key="3">
    <source>
        <dbReference type="ARBA" id="ARBA00023163"/>
    </source>
</evidence>
<sequence length="239" mass="25793">MLATIESGSRTDRVIAVLTELITSGRFGSGDFLPSEAELCKQLGVSRPTVRMALRTLETRGLVLTKQGVGVQVTDRTRQAVTDSIELMLLRGGAAPRDVLEVRLMLECQGAALAAQRATDDDLAAIASAIADLRNRPQGVTETVDADLRFHLRVAEASKNAVLVALAHAIRGLLRDTIAATWRVDDRTEERLQDHADVLAAVSARDPVMADAAMRAHLCRTERLIEVLREGGAIPKTSP</sequence>
<protein>
    <recommendedName>
        <fullName evidence="4">HTH gntR-type domain-containing protein</fullName>
    </recommendedName>
</protein>
<dbReference type="SMART" id="SM00345">
    <property type="entry name" value="HTH_GNTR"/>
    <property type="match status" value="1"/>
</dbReference>
<dbReference type="Pfam" id="PF00392">
    <property type="entry name" value="GntR"/>
    <property type="match status" value="1"/>
</dbReference>
<dbReference type="GO" id="GO:0003677">
    <property type="term" value="F:DNA binding"/>
    <property type="evidence" value="ECO:0007669"/>
    <property type="project" value="UniProtKB-KW"/>
</dbReference>
<organism evidence="5">
    <name type="scientific">uncultured Thermomicrobiales bacterium</name>
    <dbReference type="NCBI Taxonomy" id="1645740"/>
    <lineage>
        <taxon>Bacteria</taxon>
        <taxon>Pseudomonadati</taxon>
        <taxon>Thermomicrobiota</taxon>
        <taxon>Thermomicrobia</taxon>
        <taxon>Thermomicrobiales</taxon>
        <taxon>environmental samples</taxon>
    </lineage>
</organism>
<dbReference type="SMART" id="SM00895">
    <property type="entry name" value="FCD"/>
    <property type="match status" value="1"/>
</dbReference>
<evidence type="ECO:0000256" key="1">
    <source>
        <dbReference type="ARBA" id="ARBA00023015"/>
    </source>
</evidence>
<dbReference type="SUPFAM" id="SSF48008">
    <property type="entry name" value="GntR ligand-binding domain-like"/>
    <property type="match status" value="1"/>
</dbReference>
<dbReference type="GO" id="GO:0003700">
    <property type="term" value="F:DNA-binding transcription factor activity"/>
    <property type="evidence" value="ECO:0007669"/>
    <property type="project" value="InterPro"/>
</dbReference>
<keyword evidence="3" id="KW-0804">Transcription</keyword>
<dbReference type="AlphaFoldDB" id="A0A6J4VCM0"/>
<dbReference type="Pfam" id="PF07729">
    <property type="entry name" value="FCD"/>
    <property type="match status" value="1"/>
</dbReference>
<dbReference type="PROSITE" id="PS50949">
    <property type="entry name" value="HTH_GNTR"/>
    <property type="match status" value="1"/>
</dbReference>
<dbReference type="InterPro" id="IPR000524">
    <property type="entry name" value="Tscrpt_reg_HTH_GntR"/>
</dbReference>
<dbReference type="Gene3D" id="1.20.120.530">
    <property type="entry name" value="GntR ligand-binding domain-like"/>
    <property type="match status" value="1"/>
</dbReference>
<name>A0A6J4VCM0_9BACT</name>
<dbReference type="PANTHER" id="PTHR43537:SF5">
    <property type="entry name" value="UXU OPERON TRANSCRIPTIONAL REGULATOR"/>
    <property type="match status" value="1"/>
</dbReference>
<dbReference type="InterPro" id="IPR036390">
    <property type="entry name" value="WH_DNA-bd_sf"/>
</dbReference>
<dbReference type="PRINTS" id="PR00035">
    <property type="entry name" value="HTHGNTR"/>
</dbReference>
<keyword evidence="1" id="KW-0805">Transcription regulation</keyword>
<keyword evidence="2" id="KW-0238">DNA-binding</keyword>
<feature type="domain" description="HTH gntR-type" evidence="4">
    <location>
        <begin position="8"/>
        <end position="76"/>
    </location>
</feature>
<dbReference type="EMBL" id="CADCWL010000176">
    <property type="protein sequence ID" value="CAA9575268.1"/>
    <property type="molecule type" value="Genomic_DNA"/>
</dbReference>
<evidence type="ECO:0000313" key="5">
    <source>
        <dbReference type="EMBL" id="CAA9575268.1"/>
    </source>
</evidence>
<dbReference type="InterPro" id="IPR008920">
    <property type="entry name" value="TF_FadR/GntR_C"/>
</dbReference>
<dbReference type="SUPFAM" id="SSF46785">
    <property type="entry name" value="Winged helix' DNA-binding domain"/>
    <property type="match status" value="1"/>
</dbReference>
<evidence type="ECO:0000259" key="4">
    <source>
        <dbReference type="PROSITE" id="PS50949"/>
    </source>
</evidence>
<reference evidence="5" key="1">
    <citation type="submission" date="2020-02" db="EMBL/GenBank/DDBJ databases">
        <authorList>
            <person name="Meier V. D."/>
        </authorList>
    </citation>
    <scope>NUCLEOTIDE SEQUENCE</scope>
    <source>
        <strain evidence="5">AVDCRST_MAG19</strain>
    </source>
</reference>
<dbReference type="InterPro" id="IPR011711">
    <property type="entry name" value="GntR_C"/>
</dbReference>
<dbReference type="Gene3D" id="1.10.10.10">
    <property type="entry name" value="Winged helix-like DNA-binding domain superfamily/Winged helix DNA-binding domain"/>
    <property type="match status" value="1"/>
</dbReference>
<accession>A0A6J4VCM0</accession>
<evidence type="ECO:0000256" key="2">
    <source>
        <dbReference type="ARBA" id="ARBA00023125"/>
    </source>
</evidence>